<feature type="compositionally biased region" description="Polar residues" evidence="3">
    <location>
        <begin position="683"/>
        <end position="697"/>
    </location>
</feature>
<evidence type="ECO:0000259" key="4">
    <source>
        <dbReference type="PROSITE" id="PS51388"/>
    </source>
</evidence>
<dbReference type="SMART" id="SM00053">
    <property type="entry name" value="DYNc"/>
    <property type="match status" value="1"/>
</dbReference>
<comment type="caution">
    <text evidence="6">The sequence shown here is derived from an EMBL/GenBank/DDBJ whole genome shotgun (WGS) entry which is preliminary data.</text>
</comment>
<feature type="domain" description="Dynamin-type G" evidence="5">
    <location>
        <begin position="35"/>
        <end position="308"/>
    </location>
</feature>
<dbReference type="Pfam" id="PF00350">
    <property type="entry name" value="Dynamin_N"/>
    <property type="match status" value="1"/>
</dbReference>
<dbReference type="InterPro" id="IPR000375">
    <property type="entry name" value="Dynamin_stalk"/>
</dbReference>
<dbReference type="InterPro" id="IPR030381">
    <property type="entry name" value="G_DYNAMIN_dom"/>
</dbReference>
<dbReference type="GO" id="GO:0005874">
    <property type="term" value="C:microtubule"/>
    <property type="evidence" value="ECO:0007669"/>
    <property type="project" value="TreeGrafter"/>
</dbReference>
<gene>
    <name evidence="6" type="ORF">BGW36DRAFT_397931</name>
</gene>
<sequence length="809" mass="90801">MTRFSADALSGLCTQEQLDLLDSVDTLRLQGISHYISLPQIIVCGDQSSGKSSVLEAISGVAFSVKSSLCTRFPTELVLRKSGRIGVSVSIVPHQSHTDSEKQSLGDFRENLDSFDGLPELIENAKAVMGISTHGKAFSNDLLRVEVSGPDRPHLTIVDLPGLIHSETKQQSAADVKLVQDCHPAVVSAKNDFANQIVLNLARNADGSGLRTLGVITKPDTLIPGSESESMFVSLAKNQDVIFNLGWHVLRNRDTEQDKGTLSERNTQEQQFFSQGVWECMPRALVGIDTLRDRLSKLLLAQIASELPSLIDEIESYLFQISQSFQSIVKAAVDGTYNHHFFEDVKKKTGIQKRIRAVIQNLNEDFAQHMRLHGHYRHICHQDEKKKKVATAQILITREHFIQHIGKLVKQTRGRELPGTFNPMIISDLFMEQCNPWEEITRKHISQVGHAVKVFIGLAVSYVADKATSAALMRDIFHPQLDELQQAVEAKTSDLLKPHREGHPITYNHYFTENLQKIRHQRRESEVLQSIQGFFNVSNVDSPYEQSGPIKLRELFNSIMQNREPDMCRFASAEALHCMLAYYKVAMKRFIDDIAIEVIEGTLVTSLSDLFSPVSVFQMPPDTITRIAGESEENRSLREQLTKKLDVLLKGSETCKKFVRIRTIAVEDMRYSSDSGNKLPESPLSTQEADSEQLGESSRFCSVGNRVGSEIYLQEDSESTMMALVNPPYSDPINEPDKPTINSEMLAGDQDEDDLPTWKDLMKKAKTLKKDIKKQKKQKSFLVDIAKSPDGKLLDEVPAEYLRKAEEVA</sequence>
<dbReference type="GO" id="GO:0005739">
    <property type="term" value="C:mitochondrion"/>
    <property type="evidence" value="ECO:0007669"/>
    <property type="project" value="TreeGrafter"/>
</dbReference>
<dbReference type="Gene3D" id="3.40.50.300">
    <property type="entry name" value="P-loop containing nucleotide triphosphate hydrolases"/>
    <property type="match status" value="1"/>
</dbReference>
<dbReference type="PRINTS" id="PR00195">
    <property type="entry name" value="DYNAMIN"/>
</dbReference>
<dbReference type="PROSITE" id="PS51388">
    <property type="entry name" value="GED"/>
    <property type="match status" value="1"/>
</dbReference>
<dbReference type="InterPro" id="IPR022812">
    <property type="entry name" value="Dynamin"/>
</dbReference>
<dbReference type="PANTHER" id="PTHR11566:SF21">
    <property type="entry name" value="DYNAMIN RELATED PROTEIN 1, ISOFORM A"/>
    <property type="match status" value="1"/>
</dbReference>
<dbReference type="GO" id="GO:0006897">
    <property type="term" value="P:endocytosis"/>
    <property type="evidence" value="ECO:0007669"/>
    <property type="project" value="TreeGrafter"/>
</dbReference>
<dbReference type="PANTHER" id="PTHR11566">
    <property type="entry name" value="DYNAMIN"/>
    <property type="match status" value="1"/>
</dbReference>
<dbReference type="GO" id="GO:0000266">
    <property type="term" value="P:mitochondrial fission"/>
    <property type="evidence" value="ECO:0007669"/>
    <property type="project" value="TreeGrafter"/>
</dbReference>
<evidence type="ECO:0000259" key="5">
    <source>
        <dbReference type="PROSITE" id="PS51718"/>
    </source>
</evidence>
<dbReference type="AlphaFoldDB" id="A0AAD4KUL7"/>
<dbReference type="GO" id="GO:0016020">
    <property type="term" value="C:membrane"/>
    <property type="evidence" value="ECO:0007669"/>
    <property type="project" value="TreeGrafter"/>
</dbReference>
<feature type="domain" description="GED" evidence="4">
    <location>
        <begin position="572"/>
        <end position="663"/>
    </location>
</feature>
<dbReference type="InterPro" id="IPR020850">
    <property type="entry name" value="GED_dom"/>
</dbReference>
<evidence type="ECO:0000256" key="1">
    <source>
        <dbReference type="ARBA" id="ARBA00022741"/>
    </source>
</evidence>
<dbReference type="InterPro" id="IPR001401">
    <property type="entry name" value="Dynamin_GTPase"/>
</dbReference>
<dbReference type="GO" id="GO:0008017">
    <property type="term" value="F:microtubule binding"/>
    <property type="evidence" value="ECO:0007669"/>
    <property type="project" value="TreeGrafter"/>
</dbReference>
<evidence type="ECO:0000313" key="7">
    <source>
        <dbReference type="Proteomes" id="UP001201262"/>
    </source>
</evidence>
<dbReference type="SUPFAM" id="SSF52540">
    <property type="entry name" value="P-loop containing nucleoside triphosphate hydrolases"/>
    <property type="match status" value="1"/>
</dbReference>
<dbReference type="FunFam" id="3.40.50.300:FF:001425">
    <property type="entry name" value="Dynamin GTPase, putative"/>
    <property type="match status" value="1"/>
</dbReference>
<keyword evidence="7" id="KW-1185">Reference proteome</keyword>
<dbReference type="Pfam" id="PF01031">
    <property type="entry name" value="Dynamin_M"/>
    <property type="match status" value="1"/>
</dbReference>
<reference evidence="6" key="1">
    <citation type="submission" date="2021-12" db="EMBL/GenBank/DDBJ databases">
        <title>Convergent genome expansion in fungi linked to evolution of root-endophyte symbiosis.</title>
        <authorList>
            <consortium name="DOE Joint Genome Institute"/>
            <person name="Ke Y.-H."/>
            <person name="Bonito G."/>
            <person name="Liao H.-L."/>
            <person name="Looney B."/>
            <person name="Rojas-Flechas A."/>
            <person name="Nash J."/>
            <person name="Hameed K."/>
            <person name="Schadt C."/>
            <person name="Martin F."/>
            <person name="Crous P.W."/>
            <person name="Miettinen O."/>
            <person name="Magnuson J.K."/>
            <person name="Labbe J."/>
            <person name="Jacobson D."/>
            <person name="Doktycz M.J."/>
            <person name="Veneault-Fourrey C."/>
            <person name="Kuo A."/>
            <person name="Mondo S."/>
            <person name="Calhoun S."/>
            <person name="Riley R."/>
            <person name="Ohm R."/>
            <person name="LaButti K."/>
            <person name="Andreopoulos B."/>
            <person name="Pangilinan J."/>
            <person name="Nolan M."/>
            <person name="Tritt A."/>
            <person name="Clum A."/>
            <person name="Lipzen A."/>
            <person name="Daum C."/>
            <person name="Barry K."/>
            <person name="Grigoriev I.V."/>
            <person name="Vilgalys R."/>
        </authorList>
    </citation>
    <scope>NUCLEOTIDE SEQUENCE</scope>
    <source>
        <strain evidence="6">PMI_201</strain>
    </source>
</reference>
<evidence type="ECO:0000256" key="2">
    <source>
        <dbReference type="ARBA" id="ARBA00023134"/>
    </source>
</evidence>
<dbReference type="InterPro" id="IPR045063">
    <property type="entry name" value="Dynamin_N"/>
</dbReference>
<dbReference type="EMBL" id="JAJTJA010000007">
    <property type="protein sequence ID" value="KAH8696359.1"/>
    <property type="molecule type" value="Genomic_DNA"/>
</dbReference>
<accession>A0AAD4KUL7</accession>
<dbReference type="RefSeq" id="XP_046071297.1">
    <property type="nucleotide sequence ID" value="XM_046218344.1"/>
</dbReference>
<dbReference type="GO" id="GO:0005525">
    <property type="term" value="F:GTP binding"/>
    <property type="evidence" value="ECO:0007669"/>
    <property type="project" value="InterPro"/>
</dbReference>
<dbReference type="GeneID" id="70248631"/>
<dbReference type="CDD" id="cd08771">
    <property type="entry name" value="DLP_1"/>
    <property type="match status" value="1"/>
</dbReference>
<dbReference type="GO" id="GO:0048312">
    <property type="term" value="P:intracellular distribution of mitochondria"/>
    <property type="evidence" value="ECO:0007669"/>
    <property type="project" value="TreeGrafter"/>
</dbReference>
<dbReference type="Gene3D" id="1.20.120.1240">
    <property type="entry name" value="Dynamin, middle domain"/>
    <property type="match status" value="1"/>
</dbReference>
<protein>
    <submittedName>
        <fullName evidence="6">P-loop containing nucleoside triphosphate hydrolase protein</fullName>
    </submittedName>
</protein>
<keyword evidence="6" id="KW-0378">Hydrolase</keyword>
<evidence type="ECO:0000313" key="6">
    <source>
        <dbReference type="EMBL" id="KAH8696359.1"/>
    </source>
</evidence>
<dbReference type="PROSITE" id="PS51718">
    <property type="entry name" value="G_DYNAMIN_2"/>
    <property type="match status" value="1"/>
</dbReference>
<name>A0AAD4KUL7_9EURO</name>
<dbReference type="Proteomes" id="UP001201262">
    <property type="component" value="Unassembled WGS sequence"/>
</dbReference>
<feature type="region of interest" description="Disordered" evidence="3">
    <location>
        <begin position="672"/>
        <end position="697"/>
    </location>
</feature>
<keyword evidence="1" id="KW-0547">Nucleotide-binding</keyword>
<dbReference type="GO" id="GO:0016559">
    <property type="term" value="P:peroxisome fission"/>
    <property type="evidence" value="ECO:0007669"/>
    <property type="project" value="TreeGrafter"/>
</dbReference>
<organism evidence="6 7">
    <name type="scientific">Talaromyces proteolyticus</name>
    <dbReference type="NCBI Taxonomy" id="1131652"/>
    <lineage>
        <taxon>Eukaryota</taxon>
        <taxon>Fungi</taxon>
        <taxon>Dikarya</taxon>
        <taxon>Ascomycota</taxon>
        <taxon>Pezizomycotina</taxon>
        <taxon>Eurotiomycetes</taxon>
        <taxon>Eurotiomycetidae</taxon>
        <taxon>Eurotiales</taxon>
        <taxon>Trichocomaceae</taxon>
        <taxon>Talaromyces</taxon>
        <taxon>Talaromyces sect. Bacilispori</taxon>
    </lineage>
</organism>
<keyword evidence="2" id="KW-0342">GTP-binding</keyword>
<dbReference type="GO" id="GO:0003924">
    <property type="term" value="F:GTPase activity"/>
    <property type="evidence" value="ECO:0007669"/>
    <property type="project" value="InterPro"/>
</dbReference>
<proteinExistence type="predicted"/>
<dbReference type="InterPro" id="IPR027417">
    <property type="entry name" value="P-loop_NTPase"/>
</dbReference>
<evidence type="ECO:0000256" key="3">
    <source>
        <dbReference type="SAM" id="MobiDB-lite"/>
    </source>
</evidence>